<dbReference type="Proteomes" id="UP000325081">
    <property type="component" value="Unassembled WGS sequence"/>
</dbReference>
<evidence type="ECO:0000313" key="5">
    <source>
        <dbReference type="Proteomes" id="UP000325081"/>
    </source>
</evidence>
<feature type="domain" description="CCHC-type" evidence="3">
    <location>
        <begin position="248"/>
        <end position="263"/>
    </location>
</feature>
<dbReference type="PROSITE" id="PS50158">
    <property type="entry name" value="ZF_CCHC"/>
    <property type="match status" value="1"/>
</dbReference>
<feature type="compositionally biased region" description="Basic and acidic residues" evidence="2">
    <location>
        <begin position="159"/>
        <end position="170"/>
    </location>
</feature>
<feature type="compositionally biased region" description="Low complexity" evidence="2">
    <location>
        <begin position="317"/>
        <end position="331"/>
    </location>
</feature>
<organism evidence="4 5">
    <name type="scientific">Striga asiatica</name>
    <name type="common">Asiatic witchweed</name>
    <name type="synonym">Buchnera asiatica</name>
    <dbReference type="NCBI Taxonomy" id="4170"/>
    <lineage>
        <taxon>Eukaryota</taxon>
        <taxon>Viridiplantae</taxon>
        <taxon>Streptophyta</taxon>
        <taxon>Embryophyta</taxon>
        <taxon>Tracheophyta</taxon>
        <taxon>Spermatophyta</taxon>
        <taxon>Magnoliopsida</taxon>
        <taxon>eudicotyledons</taxon>
        <taxon>Gunneridae</taxon>
        <taxon>Pentapetalae</taxon>
        <taxon>asterids</taxon>
        <taxon>lamiids</taxon>
        <taxon>Lamiales</taxon>
        <taxon>Orobanchaceae</taxon>
        <taxon>Buchnereae</taxon>
        <taxon>Striga</taxon>
    </lineage>
</organism>
<dbReference type="InterPro" id="IPR001878">
    <property type="entry name" value="Znf_CCHC"/>
</dbReference>
<name>A0A5A7NY55_STRAF</name>
<evidence type="ECO:0000259" key="3">
    <source>
        <dbReference type="PROSITE" id="PS50158"/>
    </source>
</evidence>
<proteinExistence type="predicted"/>
<reference evidence="5" key="1">
    <citation type="journal article" date="2019" name="Curr. Biol.">
        <title>Genome Sequence of Striga asiatica Provides Insight into the Evolution of Plant Parasitism.</title>
        <authorList>
            <person name="Yoshida S."/>
            <person name="Kim S."/>
            <person name="Wafula E.K."/>
            <person name="Tanskanen J."/>
            <person name="Kim Y.M."/>
            <person name="Honaas L."/>
            <person name="Yang Z."/>
            <person name="Spallek T."/>
            <person name="Conn C.E."/>
            <person name="Ichihashi Y."/>
            <person name="Cheong K."/>
            <person name="Cui S."/>
            <person name="Der J.P."/>
            <person name="Gundlach H."/>
            <person name="Jiao Y."/>
            <person name="Hori C."/>
            <person name="Ishida J.K."/>
            <person name="Kasahara H."/>
            <person name="Kiba T."/>
            <person name="Kim M.S."/>
            <person name="Koo N."/>
            <person name="Laohavisit A."/>
            <person name="Lee Y.H."/>
            <person name="Lumba S."/>
            <person name="McCourt P."/>
            <person name="Mortimer J.C."/>
            <person name="Mutuku J.M."/>
            <person name="Nomura T."/>
            <person name="Sasaki-Sekimoto Y."/>
            <person name="Seto Y."/>
            <person name="Wang Y."/>
            <person name="Wakatake T."/>
            <person name="Sakakibara H."/>
            <person name="Demura T."/>
            <person name="Yamaguchi S."/>
            <person name="Yoneyama K."/>
            <person name="Manabe R.I."/>
            <person name="Nelson D.C."/>
            <person name="Schulman A.H."/>
            <person name="Timko M.P."/>
            <person name="dePamphilis C.W."/>
            <person name="Choi D."/>
            <person name="Shirasu K."/>
        </authorList>
    </citation>
    <scope>NUCLEOTIDE SEQUENCE [LARGE SCALE GENOMIC DNA]</scope>
    <source>
        <strain evidence="5">cv. UVA1</strain>
    </source>
</reference>
<feature type="region of interest" description="Disordered" evidence="2">
    <location>
        <begin position="159"/>
        <end position="195"/>
    </location>
</feature>
<sequence length="454" mass="51406">MDNVMVFRPTLLNFHHPIMVNSKSQLFTLCVHFRGHFHTNGWEKKYIGGEAYKFDFVQEGVMSLEALHRLAVREKMKGTITYWGKTEVSLITEIKKDEELLIFMKGAINDCNDWEIDDESLANYDYEAELGVKVSGQCEKKDSEAEVGVKAGGQCERRDCEPELGGKNDEGDGSGESDNSEDIDFEPNSKECDNEDDDLIFTEHIDSDVEWCDNNTSLHVVPKEKKRRRRQKCVNPHKIPRQKSVITCSNCGAKGHNKNHCKSTSLGEMSSQTEFASQLTQEDNLPPIPQFHENTTTEFASQVTQEEAILPPTPQVPKTSIPNPKKPSNPNQHIAIQDGALHEATQEQPPTIWDQLRSQRNNKPGGSSTYNMKPRKYVTFSDLNACLAKQSTKMSILLFQQGILLFTKVPNDICSTSRNWGIFPSKKVHTFVFLLHRQSGETLELLIDEDMVNL</sequence>
<accession>A0A5A7NY55</accession>
<feature type="compositionally biased region" description="Polar residues" evidence="2">
    <location>
        <begin position="356"/>
        <end position="371"/>
    </location>
</feature>
<dbReference type="GO" id="GO:0003676">
    <property type="term" value="F:nucleic acid binding"/>
    <property type="evidence" value="ECO:0007669"/>
    <property type="project" value="InterPro"/>
</dbReference>
<feature type="region of interest" description="Disordered" evidence="2">
    <location>
        <begin position="351"/>
        <end position="371"/>
    </location>
</feature>
<dbReference type="EMBL" id="BKCP01000003">
    <property type="protein sequence ID" value="GER25410.1"/>
    <property type="molecule type" value="Genomic_DNA"/>
</dbReference>
<evidence type="ECO:0000256" key="1">
    <source>
        <dbReference type="PROSITE-ProRule" id="PRU00047"/>
    </source>
</evidence>
<feature type="compositionally biased region" description="Acidic residues" evidence="2">
    <location>
        <begin position="171"/>
        <end position="185"/>
    </location>
</feature>
<protein>
    <submittedName>
        <fullName evidence="4">Cleavage and polyadenylation specificity factor subunit 4</fullName>
    </submittedName>
</protein>
<evidence type="ECO:0000256" key="2">
    <source>
        <dbReference type="SAM" id="MobiDB-lite"/>
    </source>
</evidence>
<gene>
    <name evidence="4" type="ORF">STAS_00996</name>
</gene>
<keyword evidence="5" id="KW-1185">Reference proteome</keyword>
<evidence type="ECO:0000313" key="4">
    <source>
        <dbReference type="EMBL" id="GER25410.1"/>
    </source>
</evidence>
<dbReference type="GO" id="GO:0008270">
    <property type="term" value="F:zinc ion binding"/>
    <property type="evidence" value="ECO:0007669"/>
    <property type="project" value="UniProtKB-KW"/>
</dbReference>
<keyword evidence="1" id="KW-0862">Zinc</keyword>
<keyword evidence="1" id="KW-0479">Metal-binding</keyword>
<feature type="region of interest" description="Disordered" evidence="2">
    <location>
        <begin position="304"/>
        <end position="333"/>
    </location>
</feature>
<dbReference type="AlphaFoldDB" id="A0A5A7NY55"/>
<keyword evidence="1" id="KW-0863">Zinc-finger</keyword>
<comment type="caution">
    <text evidence="4">The sequence shown here is derived from an EMBL/GenBank/DDBJ whole genome shotgun (WGS) entry which is preliminary data.</text>
</comment>